<comment type="caution">
    <text evidence="1">The sequence shown here is derived from an EMBL/GenBank/DDBJ whole genome shotgun (WGS) entry which is preliminary data.</text>
</comment>
<gene>
    <name evidence="1" type="ORF">V6N11_018981</name>
</gene>
<reference evidence="1 2" key="1">
    <citation type="journal article" date="2024" name="G3 (Bethesda)">
        <title>Genome assembly of Hibiscus sabdariffa L. provides insights into metabolisms of medicinal natural products.</title>
        <authorList>
            <person name="Kim T."/>
        </authorList>
    </citation>
    <scope>NUCLEOTIDE SEQUENCE [LARGE SCALE GENOMIC DNA]</scope>
    <source>
        <strain evidence="1">TK-2024</strain>
        <tissue evidence="1">Old leaves</tissue>
    </source>
</reference>
<accession>A0ABR2R142</accession>
<proteinExistence type="predicted"/>
<protein>
    <submittedName>
        <fullName evidence="1">Uncharacterized protein</fullName>
    </submittedName>
</protein>
<dbReference type="Proteomes" id="UP001396334">
    <property type="component" value="Unassembled WGS sequence"/>
</dbReference>
<keyword evidence="2" id="KW-1185">Reference proteome</keyword>
<organism evidence="1 2">
    <name type="scientific">Hibiscus sabdariffa</name>
    <name type="common">roselle</name>
    <dbReference type="NCBI Taxonomy" id="183260"/>
    <lineage>
        <taxon>Eukaryota</taxon>
        <taxon>Viridiplantae</taxon>
        <taxon>Streptophyta</taxon>
        <taxon>Embryophyta</taxon>
        <taxon>Tracheophyta</taxon>
        <taxon>Spermatophyta</taxon>
        <taxon>Magnoliopsida</taxon>
        <taxon>eudicotyledons</taxon>
        <taxon>Gunneridae</taxon>
        <taxon>Pentapetalae</taxon>
        <taxon>rosids</taxon>
        <taxon>malvids</taxon>
        <taxon>Malvales</taxon>
        <taxon>Malvaceae</taxon>
        <taxon>Malvoideae</taxon>
        <taxon>Hibiscus</taxon>
    </lineage>
</organism>
<dbReference type="EMBL" id="JBBPBN010000028">
    <property type="protein sequence ID" value="KAK9006646.1"/>
    <property type="molecule type" value="Genomic_DNA"/>
</dbReference>
<sequence length="251" mass="27867">MTGTRRLGGRPPDSCPRIGAKLVLGQCERSLDEFLQVVVLPVFDRSMFFTLKFGLHVADNVKEVNDEPSSMDIGDLHAVNAEHKDALTIDVSQDISGEEHSVPTCWRAERPWKVYGGGGIDKDNVVVLEENIFINQTRSSPTLRFLKKHNVDVEVSASMFFSLQNEVNFDGVTDEPEVNMGSMDKVPIVGTRMVKIYLRVEKHAGGKNASEGKVVKQHNYVGRSLKLGNMRGLQLRKLAEVRLAPSSTMSD</sequence>
<name>A0ABR2R142_9ROSI</name>
<evidence type="ECO:0000313" key="2">
    <source>
        <dbReference type="Proteomes" id="UP001396334"/>
    </source>
</evidence>
<evidence type="ECO:0000313" key="1">
    <source>
        <dbReference type="EMBL" id="KAK9006646.1"/>
    </source>
</evidence>